<dbReference type="PROSITE" id="PS00670">
    <property type="entry name" value="D_2_HYDROXYACID_DH_2"/>
    <property type="match status" value="1"/>
</dbReference>
<organism evidence="7 8">
    <name type="scientific">Solimonas aquatica</name>
    <dbReference type="NCBI Taxonomy" id="489703"/>
    <lineage>
        <taxon>Bacteria</taxon>
        <taxon>Pseudomonadati</taxon>
        <taxon>Pseudomonadota</taxon>
        <taxon>Gammaproteobacteria</taxon>
        <taxon>Nevskiales</taxon>
        <taxon>Nevskiaceae</taxon>
        <taxon>Solimonas</taxon>
    </lineage>
</organism>
<feature type="domain" description="D-isomer specific 2-hydroxyacid dehydrogenase NAD-binding" evidence="6">
    <location>
        <begin position="114"/>
        <end position="286"/>
    </location>
</feature>
<dbReference type="InterPro" id="IPR050223">
    <property type="entry name" value="D-isomer_2-hydroxyacid_DH"/>
</dbReference>
<dbReference type="PANTHER" id="PTHR10996">
    <property type="entry name" value="2-HYDROXYACID DEHYDROGENASE-RELATED"/>
    <property type="match status" value="1"/>
</dbReference>
<comment type="similarity">
    <text evidence="1 4">Belongs to the D-isomer specific 2-hydroxyacid dehydrogenase family.</text>
</comment>
<evidence type="ECO:0000259" key="6">
    <source>
        <dbReference type="Pfam" id="PF02826"/>
    </source>
</evidence>
<keyword evidence="2 4" id="KW-0560">Oxidoreductase</keyword>
<reference evidence="7 8" key="1">
    <citation type="submission" date="2016-10" db="EMBL/GenBank/DDBJ databases">
        <authorList>
            <person name="de Groot N.N."/>
        </authorList>
    </citation>
    <scope>NUCLEOTIDE SEQUENCE [LARGE SCALE GENOMIC DNA]</scope>
    <source>
        <strain evidence="7 8">DSM 25927</strain>
    </source>
</reference>
<dbReference type="Gene3D" id="3.40.50.720">
    <property type="entry name" value="NAD(P)-binding Rossmann-like Domain"/>
    <property type="match status" value="2"/>
</dbReference>
<dbReference type="STRING" id="489703.SAMN04488038_102234"/>
<evidence type="ECO:0000259" key="5">
    <source>
        <dbReference type="Pfam" id="PF00389"/>
    </source>
</evidence>
<dbReference type="AlphaFoldDB" id="A0A1H9BUR4"/>
<dbReference type="Pfam" id="PF00389">
    <property type="entry name" value="2-Hacid_dh"/>
    <property type="match status" value="1"/>
</dbReference>
<dbReference type="InterPro" id="IPR006140">
    <property type="entry name" value="D-isomer_DH_NAD-bd"/>
</dbReference>
<evidence type="ECO:0000313" key="8">
    <source>
        <dbReference type="Proteomes" id="UP000199233"/>
    </source>
</evidence>
<dbReference type="InterPro" id="IPR029752">
    <property type="entry name" value="D-isomer_DH_CS1"/>
</dbReference>
<evidence type="ECO:0000256" key="4">
    <source>
        <dbReference type="RuleBase" id="RU003719"/>
    </source>
</evidence>
<dbReference type="PROSITE" id="PS00671">
    <property type="entry name" value="D_2_HYDROXYACID_DH_3"/>
    <property type="match status" value="1"/>
</dbReference>
<protein>
    <submittedName>
        <fullName evidence="7">D-3-phosphoglycerate dehydrogenase</fullName>
    </submittedName>
</protein>
<dbReference type="GO" id="GO:0004617">
    <property type="term" value="F:phosphoglycerate dehydrogenase activity"/>
    <property type="evidence" value="ECO:0007669"/>
    <property type="project" value="UniProtKB-ARBA"/>
</dbReference>
<keyword evidence="8" id="KW-1185">Reference proteome</keyword>
<dbReference type="CDD" id="cd12172">
    <property type="entry name" value="PGDH_like_2"/>
    <property type="match status" value="1"/>
</dbReference>
<accession>A0A1H9BUR4</accession>
<dbReference type="Pfam" id="PF02826">
    <property type="entry name" value="2-Hacid_dh_C"/>
    <property type="match status" value="1"/>
</dbReference>
<dbReference type="InterPro" id="IPR029753">
    <property type="entry name" value="D-isomer_DH_CS"/>
</dbReference>
<dbReference type="GO" id="GO:0006564">
    <property type="term" value="P:L-serine biosynthetic process"/>
    <property type="evidence" value="ECO:0007669"/>
    <property type="project" value="UniProtKB-ARBA"/>
</dbReference>
<proteinExistence type="inferred from homology"/>
<dbReference type="GO" id="GO:0047545">
    <property type="term" value="F:(S)-2-hydroxyglutarate dehydrogenase activity"/>
    <property type="evidence" value="ECO:0007669"/>
    <property type="project" value="UniProtKB-ARBA"/>
</dbReference>
<dbReference type="SUPFAM" id="SSF52283">
    <property type="entry name" value="Formate/glycerate dehydrogenase catalytic domain-like"/>
    <property type="match status" value="1"/>
</dbReference>
<dbReference type="GO" id="GO:0051287">
    <property type="term" value="F:NAD binding"/>
    <property type="evidence" value="ECO:0007669"/>
    <property type="project" value="InterPro"/>
</dbReference>
<feature type="domain" description="D-isomer specific 2-hydroxyacid dehydrogenase catalytic" evidence="5">
    <location>
        <begin position="24"/>
        <end position="307"/>
    </location>
</feature>
<dbReference type="SUPFAM" id="SSF51735">
    <property type="entry name" value="NAD(P)-binding Rossmann-fold domains"/>
    <property type="match status" value="1"/>
</dbReference>
<dbReference type="EMBL" id="FOFS01000002">
    <property type="protein sequence ID" value="SEP92650.1"/>
    <property type="molecule type" value="Genomic_DNA"/>
</dbReference>
<dbReference type="OrthoDB" id="9805416at2"/>
<dbReference type="PROSITE" id="PS00065">
    <property type="entry name" value="D_2_HYDROXYACID_DH_1"/>
    <property type="match status" value="1"/>
</dbReference>
<name>A0A1H9BUR4_9GAMM</name>
<evidence type="ECO:0000256" key="2">
    <source>
        <dbReference type="ARBA" id="ARBA00023002"/>
    </source>
</evidence>
<dbReference type="InterPro" id="IPR036291">
    <property type="entry name" value="NAD(P)-bd_dom_sf"/>
</dbReference>
<evidence type="ECO:0000256" key="1">
    <source>
        <dbReference type="ARBA" id="ARBA00005854"/>
    </source>
</evidence>
<dbReference type="InterPro" id="IPR006139">
    <property type="entry name" value="D-isomer_2_OHA_DH_cat_dom"/>
</dbReference>
<evidence type="ECO:0000313" key="7">
    <source>
        <dbReference type="EMBL" id="SEP92650.1"/>
    </source>
</evidence>
<sequence length="319" mass="34709">MIKPKRVAVLSRSFSRHPTLRAELMQLYPDVTFNDTGRTLEGEEIIAFLKGHDGAVVALEKVTESLLKAVPELRIIGKYGVGLDNVDLHAASRLGVKIGWKGGVNRRSVSELAIGLMLSLLRLIPQTSKEVRDGIWRQTLGRQLSDRVVGVVGCGHVGKDLIQLLKPFGCRVLAHDIRDFSEFYAEHGVTSCDLDTLLKEADVVTLHLPLTSNTRNLLDERRLGLMRSDAILVNTARGGLVDEAVLKKMLIEGKLAGAGFDVFAKEPPTDTELINLPNFIAIPHIGGSAAEAVLAMGRAAIEGLANATDPLDHIPDWAR</sequence>
<dbReference type="Proteomes" id="UP000199233">
    <property type="component" value="Unassembled WGS sequence"/>
</dbReference>
<evidence type="ECO:0000256" key="3">
    <source>
        <dbReference type="ARBA" id="ARBA00023027"/>
    </source>
</evidence>
<gene>
    <name evidence="7" type="ORF">SAMN04488038_102234</name>
</gene>
<keyword evidence="3" id="KW-0520">NAD</keyword>
<dbReference type="FunFam" id="3.40.50.720:FF:000041">
    <property type="entry name" value="D-3-phosphoglycerate dehydrogenase"/>
    <property type="match status" value="1"/>
</dbReference>